<name>A0A8S5VMS3_9CAUD</name>
<accession>A0A8S5VMS3</accession>
<dbReference type="EMBL" id="BK035305">
    <property type="protein sequence ID" value="DAG92370.1"/>
    <property type="molecule type" value="Genomic_DNA"/>
</dbReference>
<reference evidence="1" key="1">
    <citation type="journal article" date="2021" name="Proc. Natl. Acad. Sci. U.S.A.">
        <title>A Catalog of Tens of Thousands of Viruses from Human Metagenomes Reveals Hidden Associations with Chronic Diseases.</title>
        <authorList>
            <person name="Tisza M.J."/>
            <person name="Buck C.B."/>
        </authorList>
    </citation>
    <scope>NUCLEOTIDE SEQUENCE</scope>
    <source>
        <strain evidence="1">Ctnaj7</strain>
    </source>
</reference>
<organism evidence="1">
    <name type="scientific">Ackermannviridae sp</name>
    <dbReference type="NCBI Taxonomy" id="2831612"/>
    <lineage>
        <taxon>Viruses</taxon>
        <taxon>Duplodnaviria</taxon>
        <taxon>Heunggongvirae</taxon>
        <taxon>Uroviricota</taxon>
        <taxon>Caudoviricetes</taxon>
        <taxon>Pantevenvirales</taxon>
        <taxon>Ackermannviridae</taxon>
    </lineage>
</organism>
<evidence type="ECO:0000313" key="1">
    <source>
        <dbReference type="EMBL" id="DAG92370.1"/>
    </source>
</evidence>
<proteinExistence type="predicted"/>
<sequence length="81" mass="9691">MALDRDEKLLKKIAKFPSKKQWDDLAYSWLKERFPNAEDIMIREAKFNQGIFHVVAYIDWQKVSFTVNSTALLFHLIKKYL</sequence>
<protein>
    <submittedName>
        <fullName evidence="1">Uncharacterized protein</fullName>
    </submittedName>
</protein>